<evidence type="ECO:0000313" key="3">
    <source>
        <dbReference type="Proteomes" id="UP000002431"/>
    </source>
</evidence>
<sequence length="223" mass="23478">MQPQDRGIAVHPLLADGAGGGGIQIGQAQQFIGPQAVAGLPHSALAPNGGGVGAQHAAVADAAQLSVHRPLAAVPRNGTYQLAAGAGAFQTGGQPAPRFRIRVAFCDLCGQAHITGQRTRQQRLRSPAPAPGFGRVDHKGEPRELIRRERRFWPHAKVALGAAQVVRCGKGGPVLRQGHAQSLQGSRGMQQTIRAGGQPLRAEFKRDGRGLHAYILAYFTLKT</sequence>
<accession>Q1J2D4</accession>
<feature type="region of interest" description="Disordered" evidence="1">
    <location>
        <begin position="118"/>
        <end position="138"/>
    </location>
</feature>
<protein>
    <submittedName>
        <fullName evidence="2">Uncharacterized protein</fullName>
    </submittedName>
</protein>
<proteinExistence type="predicted"/>
<reference evidence="2" key="1">
    <citation type="submission" date="2006-04" db="EMBL/GenBank/DDBJ databases">
        <title>Complete sequence of chromosome of Deinococcus geothermalis DSM 11300.</title>
        <authorList>
            <consortium name="US DOE Joint Genome Institute"/>
            <person name="Copeland A."/>
            <person name="Lucas S."/>
            <person name="Lapidus A."/>
            <person name="Barry K."/>
            <person name="Detter J.C."/>
            <person name="Glavina del Rio T."/>
            <person name="Hammon N."/>
            <person name="Israni S."/>
            <person name="Dalin E."/>
            <person name="Tice H."/>
            <person name="Pitluck S."/>
            <person name="Brettin T."/>
            <person name="Bruce D."/>
            <person name="Han C."/>
            <person name="Tapia R."/>
            <person name="Saunders E."/>
            <person name="Gilna P."/>
            <person name="Schmutz J."/>
            <person name="Larimer F."/>
            <person name="Land M."/>
            <person name="Hauser L."/>
            <person name="Kyrpides N."/>
            <person name="Kim E."/>
            <person name="Daly M.J."/>
            <person name="Fredrickson J.K."/>
            <person name="Makarova K.S."/>
            <person name="Gaidamakova E.K."/>
            <person name="Zhai M."/>
            <person name="Richardson P."/>
        </authorList>
    </citation>
    <scope>NUCLEOTIDE SEQUENCE</scope>
    <source>
        <strain evidence="2">DSM 11300</strain>
    </source>
</reference>
<dbReference type="AlphaFoldDB" id="Q1J2D4"/>
<dbReference type="Proteomes" id="UP000002431">
    <property type="component" value="Chromosome"/>
</dbReference>
<dbReference type="STRING" id="319795.Dgeo_0047"/>
<dbReference type="KEGG" id="dge:Dgeo_0047"/>
<evidence type="ECO:0000313" key="2">
    <source>
        <dbReference type="EMBL" id="ABF44350.1"/>
    </source>
</evidence>
<evidence type="ECO:0000256" key="1">
    <source>
        <dbReference type="SAM" id="MobiDB-lite"/>
    </source>
</evidence>
<dbReference type="HOGENOM" id="CLU_1238551_0_0_0"/>
<keyword evidence="3" id="KW-1185">Reference proteome</keyword>
<name>Q1J2D4_DEIGD</name>
<organism evidence="2 3">
    <name type="scientific">Deinococcus geothermalis (strain DSM 11300 / CIP 105573 / AG-3a)</name>
    <dbReference type="NCBI Taxonomy" id="319795"/>
    <lineage>
        <taxon>Bacteria</taxon>
        <taxon>Thermotogati</taxon>
        <taxon>Deinococcota</taxon>
        <taxon>Deinococci</taxon>
        <taxon>Deinococcales</taxon>
        <taxon>Deinococcaceae</taxon>
        <taxon>Deinococcus</taxon>
    </lineage>
</organism>
<gene>
    <name evidence="2" type="ordered locus">Dgeo_0047</name>
</gene>
<dbReference type="EMBL" id="CP000359">
    <property type="protein sequence ID" value="ABF44350.1"/>
    <property type="molecule type" value="Genomic_DNA"/>
</dbReference>